<reference evidence="1 2" key="1">
    <citation type="submission" date="2021-12" db="EMBL/GenBank/DDBJ databases">
        <title>Discovery of the Pendulisporaceae a myxobacterial family with distinct sporulation behavior and unique specialized metabolism.</title>
        <authorList>
            <person name="Garcia R."/>
            <person name="Popoff A."/>
            <person name="Bader C.D."/>
            <person name="Loehr J."/>
            <person name="Walesch S."/>
            <person name="Walt C."/>
            <person name="Boldt J."/>
            <person name="Bunk B."/>
            <person name="Haeckl F.J.F.P.J."/>
            <person name="Gunesch A.P."/>
            <person name="Birkelbach J."/>
            <person name="Nuebel U."/>
            <person name="Pietschmann T."/>
            <person name="Bach T."/>
            <person name="Mueller R."/>
        </authorList>
    </citation>
    <scope>NUCLEOTIDE SEQUENCE [LARGE SCALE GENOMIC DNA]</scope>
    <source>
        <strain evidence="1 2">MSr11954</strain>
    </source>
</reference>
<sequence>MNVSENALDCATRSGSEGAHLYASAVRWASGVMRVAFEVSLFDALEVAICPV</sequence>
<evidence type="ECO:0000313" key="2">
    <source>
        <dbReference type="Proteomes" id="UP001370348"/>
    </source>
</evidence>
<dbReference type="Proteomes" id="UP001370348">
    <property type="component" value="Chromosome"/>
</dbReference>
<proteinExistence type="predicted"/>
<dbReference type="RefSeq" id="WP_394820501.1">
    <property type="nucleotide sequence ID" value="NZ_CP089984.1"/>
</dbReference>
<dbReference type="EMBL" id="CP089984">
    <property type="protein sequence ID" value="WXB10881.1"/>
    <property type="molecule type" value="Genomic_DNA"/>
</dbReference>
<evidence type="ECO:0000313" key="1">
    <source>
        <dbReference type="EMBL" id="WXB10881.1"/>
    </source>
</evidence>
<organism evidence="1 2">
    <name type="scientific">Pendulispora albinea</name>
    <dbReference type="NCBI Taxonomy" id="2741071"/>
    <lineage>
        <taxon>Bacteria</taxon>
        <taxon>Pseudomonadati</taxon>
        <taxon>Myxococcota</taxon>
        <taxon>Myxococcia</taxon>
        <taxon>Myxococcales</taxon>
        <taxon>Sorangiineae</taxon>
        <taxon>Pendulisporaceae</taxon>
        <taxon>Pendulispora</taxon>
    </lineage>
</organism>
<accession>A0ABZ2LIX0</accession>
<keyword evidence="2" id="KW-1185">Reference proteome</keyword>
<name>A0ABZ2LIX0_9BACT</name>
<protein>
    <submittedName>
        <fullName evidence="1">Uncharacterized protein</fullName>
    </submittedName>
</protein>
<gene>
    <name evidence="1" type="ORF">LZC94_23710</name>
</gene>